<keyword evidence="4 13" id="KW-0210">Decarboxylase</keyword>
<dbReference type="InterPro" id="IPR001985">
    <property type="entry name" value="S-AdoMet_decarboxylase_euk"/>
</dbReference>
<feature type="region of interest" description="Disordered" evidence="14">
    <location>
        <begin position="337"/>
        <end position="377"/>
    </location>
</feature>
<dbReference type="Gene3D" id="3.30.360.50">
    <property type="entry name" value="S-adenosylmethionine decarboxylase"/>
    <property type="match status" value="1"/>
</dbReference>
<evidence type="ECO:0000256" key="7">
    <source>
        <dbReference type="ARBA" id="ARBA00023115"/>
    </source>
</evidence>
<sequence length="377" mass="40888">MDHVHPAPVFEGSEKRVEIDFAIVEGAPAHGLRALPRTQLDELMTLAACTIVSSRSNADFDAYVLSESSLFVYPTKWVLKTCGTTRLLRSVPRLLEMAAAAGLAPARCKYNRASFLFPEQQPAPHTGFEAEIEFLDRHLAGHLDVANRQASVIGSPYEGLQWHVYVATSPRDMPLRPTFNVEVCMTELGAEAAQQFFRTEKFVSAAETTRETGIVHLKPGALIDDYVFEPCGYSMNGISKTGFITIHVTPEKTCSYASVEVSGYLEDVVEPSMLVAQAMRIFRPGKAVLAITTDGADNEFCKLRKVPLGYTCQSTSSTQLAGRGSVFFCALDEGESHSPPSSPMQGAMSHGTSSRSLNASCASDSEPDLEGTMSVMG</sequence>
<dbReference type="PANTHER" id="PTHR11570">
    <property type="entry name" value="S-ADENOSYLMETHIONINE DECARBOXYLASE"/>
    <property type="match status" value="1"/>
</dbReference>
<keyword evidence="11 13" id="KW-0670">Pyruvate</keyword>
<evidence type="ECO:0000256" key="5">
    <source>
        <dbReference type="ARBA" id="ARBA00022813"/>
    </source>
</evidence>
<keyword evidence="6 13" id="KW-0745">Spermidine biosynthesis</keyword>
<evidence type="ECO:0000256" key="13">
    <source>
        <dbReference type="PIRNR" id="PIRNR001355"/>
    </source>
</evidence>
<comment type="caution">
    <text evidence="15">The sequence shown here is derived from an EMBL/GenBank/DDBJ whole genome shotgun (WGS) entry which is preliminary data.</text>
</comment>
<reference evidence="15" key="1">
    <citation type="submission" date="2017-08" db="EMBL/GenBank/DDBJ databases">
        <authorList>
            <person name="Polle J.E."/>
            <person name="Barry K."/>
            <person name="Cushman J."/>
            <person name="Schmutz J."/>
            <person name="Tran D."/>
            <person name="Hathwaick L.T."/>
            <person name="Yim W.C."/>
            <person name="Jenkins J."/>
            <person name="Mckie-Krisberg Z.M."/>
            <person name="Prochnik S."/>
            <person name="Lindquist E."/>
            <person name="Dockter R.B."/>
            <person name="Adam C."/>
            <person name="Molina H."/>
            <person name="Bunkerborg J."/>
            <person name="Jin E."/>
            <person name="Buchheim M."/>
            <person name="Magnuson J."/>
        </authorList>
    </citation>
    <scope>NUCLEOTIDE SEQUENCE</scope>
    <source>
        <strain evidence="15">CCAP 19/18</strain>
    </source>
</reference>
<evidence type="ECO:0000256" key="9">
    <source>
        <dbReference type="ARBA" id="ARBA00023239"/>
    </source>
</evidence>
<evidence type="ECO:0000256" key="1">
    <source>
        <dbReference type="ARBA" id="ARBA00004911"/>
    </source>
</evidence>
<evidence type="ECO:0000256" key="14">
    <source>
        <dbReference type="SAM" id="MobiDB-lite"/>
    </source>
</evidence>
<dbReference type="Pfam" id="PF01536">
    <property type="entry name" value="SAM_decarbox"/>
    <property type="match status" value="1"/>
</dbReference>
<evidence type="ECO:0000256" key="12">
    <source>
        <dbReference type="ARBA" id="ARBA00048112"/>
    </source>
</evidence>
<keyword evidence="5" id="KW-0068">Autocatalytic cleavage</keyword>
<dbReference type="EMBL" id="MU070045">
    <property type="protein sequence ID" value="KAF5830418.1"/>
    <property type="molecule type" value="Genomic_DNA"/>
</dbReference>
<keyword evidence="16" id="KW-1185">Reference proteome</keyword>
<evidence type="ECO:0000313" key="15">
    <source>
        <dbReference type="EMBL" id="KAF5830418.1"/>
    </source>
</evidence>
<evidence type="ECO:0000256" key="3">
    <source>
        <dbReference type="ARBA" id="ARBA00022691"/>
    </source>
</evidence>
<evidence type="ECO:0000256" key="2">
    <source>
        <dbReference type="ARBA" id="ARBA00008466"/>
    </source>
</evidence>
<gene>
    <name evidence="15" type="ORF">DUNSADRAFT_14639</name>
</gene>
<feature type="compositionally biased region" description="Polar residues" evidence="14">
    <location>
        <begin position="350"/>
        <end position="363"/>
    </location>
</feature>
<dbReference type="Proteomes" id="UP000815325">
    <property type="component" value="Unassembled WGS sequence"/>
</dbReference>
<keyword evidence="9 13" id="KW-0456">Lyase</keyword>
<evidence type="ECO:0000256" key="6">
    <source>
        <dbReference type="ARBA" id="ARBA00023066"/>
    </source>
</evidence>
<comment type="similarity">
    <text evidence="2 13">Belongs to the eukaryotic AdoMetDC family.</text>
</comment>
<dbReference type="Gene3D" id="3.60.90.10">
    <property type="entry name" value="S-adenosylmethionine decarboxylase"/>
    <property type="match status" value="1"/>
</dbReference>
<keyword evidence="3 13" id="KW-0949">S-adenosyl-L-methionine</keyword>
<dbReference type="EC" id="4.1.1.50" evidence="13"/>
<evidence type="ECO:0000313" key="16">
    <source>
        <dbReference type="Proteomes" id="UP000815325"/>
    </source>
</evidence>
<accession>A0ABQ7G747</accession>
<comment type="catalytic activity">
    <reaction evidence="12 13">
        <text>S-adenosyl-L-methionine + H(+) = S-adenosyl 3-(methylsulfanyl)propylamine + CO2</text>
        <dbReference type="Rhea" id="RHEA:15981"/>
        <dbReference type="ChEBI" id="CHEBI:15378"/>
        <dbReference type="ChEBI" id="CHEBI:16526"/>
        <dbReference type="ChEBI" id="CHEBI:57443"/>
        <dbReference type="ChEBI" id="CHEBI:59789"/>
        <dbReference type="EC" id="4.1.1.50"/>
    </reaction>
</comment>
<dbReference type="InterPro" id="IPR048283">
    <property type="entry name" value="AdoMetDC-like"/>
</dbReference>
<keyword evidence="10 13" id="KW-0704">Schiff base</keyword>
<comment type="cofactor">
    <cofactor evidence="13">
        <name>pyruvate</name>
        <dbReference type="ChEBI" id="CHEBI:15361"/>
    </cofactor>
    <text evidence="13">Binds 1 pyruvoyl group covalently per subunit.</text>
</comment>
<evidence type="ECO:0000256" key="10">
    <source>
        <dbReference type="ARBA" id="ARBA00023270"/>
    </source>
</evidence>
<evidence type="ECO:0000256" key="11">
    <source>
        <dbReference type="ARBA" id="ARBA00023317"/>
    </source>
</evidence>
<dbReference type="PROSITE" id="PS01336">
    <property type="entry name" value="ADOMETDC"/>
    <property type="match status" value="1"/>
</dbReference>
<dbReference type="SUPFAM" id="SSF56276">
    <property type="entry name" value="S-adenosylmethionine decarboxylase"/>
    <property type="match status" value="1"/>
</dbReference>
<dbReference type="InterPro" id="IPR018166">
    <property type="entry name" value="S-AdoMet_deCO2ase_CS"/>
</dbReference>
<dbReference type="PIRSF" id="PIRSF001355">
    <property type="entry name" value="S-AdenosylMet_decarboxylase"/>
    <property type="match status" value="1"/>
</dbReference>
<keyword evidence="7 13" id="KW-0620">Polyamine biosynthesis</keyword>
<evidence type="ECO:0000256" key="4">
    <source>
        <dbReference type="ARBA" id="ARBA00022793"/>
    </source>
</evidence>
<keyword evidence="8 13" id="KW-0865">Zymogen</keyword>
<comment type="pathway">
    <text evidence="1 13">Amine and polyamine biosynthesis; S-adenosylmethioninamine biosynthesis; S-adenosylmethioninamine from S-adenosyl-L-methionine: step 1/1.</text>
</comment>
<proteinExistence type="inferred from homology"/>
<dbReference type="InterPro" id="IPR016067">
    <property type="entry name" value="S-AdoMet_deCO2ase_core"/>
</dbReference>
<evidence type="ECO:0000256" key="8">
    <source>
        <dbReference type="ARBA" id="ARBA00023145"/>
    </source>
</evidence>
<dbReference type="PANTHER" id="PTHR11570:SF0">
    <property type="entry name" value="S-ADENOSYLMETHIONINE DECARBOXYLASE PROENZYME"/>
    <property type="match status" value="1"/>
</dbReference>
<name>A0ABQ7G747_DUNSA</name>
<organism evidence="15 16">
    <name type="scientific">Dunaliella salina</name>
    <name type="common">Green alga</name>
    <name type="synonym">Protococcus salinus</name>
    <dbReference type="NCBI Taxonomy" id="3046"/>
    <lineage>
        <taxon>Eukaryota</taxon>
        <taxon>Viridiplantae</taxon>
        <taxon>Chlorophyta</taxon>
        <taxon>core chlorophytes</taxon>
        <taxon>Chlorophyceae</taxon>
        <taxon>CS clade</taxon>
        <taxon>Chlamydomonadales</taxon>
        <taxon>Dunaliellaceae</taxon>
        <taxon>Dunaliella</taxon>
    </lineage>
</organism>
<protein>
    <recommendedName>
        <fullName evidence="13">S-adenosylmethionine decarboxylase proenzyme</fullName>
        <ecNumber evidence="13">4.1.1.50</ecNumber>
    </recommendedName>
</protein>
<dbReference type="NCBIfam" id="TIGR00535">
    <property type="entry name" value="SAM_DCase"/>
    <property type="match status" value="1"/>
</dbReference>